<proteinExistence type="predicted"/>
<feature type="compositionally biased region" description="Low complexity" evidence="1">
    <location>
        <begin position="191"/>
        <end position="201"/>
    </location>
</feature>
<dbReference type="RefSeq" id="WP_106002554.1">
    <property type="nucleotide sequence ID" value="NZ_CP027527.1"/>
</dbReference>
<dbReference type="AlphaFoldDB" id="A4U2P0"/>
<organism evidence="3">
    <name type="scientific">Magnetospirillum gryphiswaldense</name>
    <dbReference type="NCBI Taxonomy" id="55518"/>
    <lineage>
        <taxon>Bacteria</taxon>
        <taxon>Pseudomonadati</taxon>
        <taxon>Pseudomonadota</taxon>
        <taxon>Alphaproteobacteria</taxon>
        <taxon>Rhodospirillales</taxon>
        <taxon>Rhodospirillaceae</taxon>
        <taxon>Magnetospirillum</taxon>
    </lineage>
</organism>
<evidence type="ECO:0000256" key="1">
    <source>
        <dbReference type="SAM" id="MobiDB-lite"/>
    </source>
</evidence>
<feature type="compositionally biased region" description="Basic and acidic residues" evidence="1">
    <location>
        <begin position="165"/>
        <end position="190"/>
    </location>
</feature>
<keyword evidence="2" id="KW-0732">Signal</keyword>
<feature type="signal peptide" evidence="2">
    <location>
        <begin position="1"/>
        <end position="23"/>
    </location>
</feature>
<evidence type="ECO:0000256" key="2">
    <source>
        <dbReference type="SAM" id="SignalP"/>
    </source>
</evidence>
<gene>
    <name evidence="3" type="ORF">MGR_1858</name>
</gene>
<sequence length="201" mass="21734">MIRKSSSAIAALVCIAIAAPAFAKQQCYTPQDIRAMQVRQLHYELMVAALKCQGTEVDFRGKWSTWVNRFGTTMNANATHLRGMFGRLGKGQSGMDRYVTQLSNDASMRAQHVEEYCDTQVKLFDTVLDLSPHEMENWAANTIEKPIPATAGCSAAPVPSPVKQAKAEKAAPKPDPSKAKAEKAKADKPAAKPATQAASKG</sequence>
<feature type="region of interest" description="Disordered" evidence="1">
    <location>
        <begin position="151"/>
        <end position="201"/>
    </location>
</feature>
<feature type="chain" id="PRO_5002672932" evidence="2">
    <location>
        <begin position="24"/>
        <end position="201"/>
    </location>
</feature>
<evidence type="ECO:0000313" key="3">
    <source>
        <dbReference type="EMBL" id="CAM77147.1"/>
    </source>
</evidence>
<dbReference type="EMBL" id="CU459003">
    <property type="protein sequence ID" value="CAM77147.1"/>
    <property type="molecule type" value="Genomic_DNA"/>
</dbReference>
<name>A4U2P0_9PROT</name>
<protein>
    <submittedName>
        <fullName evidence="3">Large exoproteins involved in heme utilization or adhesion</fullName>
    </submittedName>
</protein>
<accession>A4U2P0</accession>
<reference evidence="3" key="1">
    <citation type="journal article" date="2007" name="J. Bacteriol.">
        <title>Comparative genome analysis of four magnetotactic bacteria reveals a complex set of group-specific genes implicated in magnetosome biomineralization and function.</title>
        <authorList>
            <person name="Richter M."/>
            <person name="Kube M."/>
            <person name="Bazylinski D.A."/>
            <person name="Lombardot T."/>
            <person name="Gloeckner F.O."/>
            <person name="Reinhardt R."/>
            <person name="Schueler D."/>
        </authorList>
    </citation>
    <scope>NUCLEOTIDE SEQUENCE</scope>
    <source>
        <strain evidence="3">MSR-1</strain>
    </source>
</reference>